<evidence type="ECO:0000313" key="2">
    <source>
        <dbReference type="Proteomes" id="UP000234789"/>
    </source>
</evidence>
<comment type="caution">
    <text evidence="1">The sequence shown here is derived from an EMBL/GenBank/DDBJ whole genome shotgun (WGS) entry which is preliminary data.</text>
</comment>
<accession>A0A2N5NB09</accession>
<organism evidence="1 2">
    <name type="scientific">Paenibacillus pasadenensis</name>
    <dbReference type="NCBI Taxonomy" id="217090"/>
    <lineage>
        <taxon>Bacteria</taxon>
        <taxon>Bacillati</taxon>
        <taxon>Bacillota</taxon>
        <taxon>Bacilli</taxon>
        <taxon>Bacillales</taxon>
        <taxon>Paenibacillaceae</taxon>
        <taxon>Paenibacillus</taxon>
    </lineage>
</organism>
<protein>
    <submittedName>
        <fullName evidence="1">Uncharacterized protein</fullName>
    </submittedName>
</protein>
<evidence type="ECO:0000313" key="1">
    <source>
        <dbReference type="EMBL" id="PLT47450.1"/>
    </source>
</evidence>
<sequence>MVDPKDEADGSLSRGDVVYFKTPEFNHDFNPNLKPAEFNLARVVGLPEEKD</sequence>
<proteinExistence type="predicted"/>
<name>A0A2N5NB09_9BACL</name>
<reference evidence="1 2" key="1">
    <citation type="submission" date="2017-05" db="EMBL/GenBank/DDBJ databases">
        <title>Functional genome analysis of Paenibacillus pasadenensis strain R16: insights on endophytic life style and antifungal activity.</title>
        <authorList>
            <person name="Passera A."/>
            <person name="Marcolungo L."/>
            <person name="Casati P."/>
            <person name="Brasca M."/>
            <person name="Quaglino F."/>
            <person name="Delledonne M."/>
        </authorList>
    </citation>
    <scope>NUCLEOTIDE SEQUENCE [LARGE SCALE GENOMIC DNA]</scope>
    <source>
        <strain evidence="1 2">R16</strain>
    </source>
</reference>
<dbReference type="Proteomes" id="UP000234789">
    <property type="component" value="Unassembled WGS sequence"/>
</dbReference>
<dbReference type="AlphaFoldDB" id="A0A2N5NB09"/>
<keyword evidence="2" id="KW-1185">Reference proteome</keyword>
<gene>
    <name evidence="1" type="ORF">B8V81_1674</name>
</gene>
<dbReference type="EMBL" id="NFEZ01000003">
    <property type="protein sequence ID" value="PLT47450.1"/>
    <property type="molecule type" value="Genomic_DNA"/>
</dbReference>